<comment type="caution">
    <text evidence="7">The sequence shown here is derived from an EMBL/GenBank/DDBJ whole genome shotgun (WGS) entry which is preliminary data.</text>
</comment>
<gene>
    <name evidence="7" type="ORF">DI632_09605</name>
</gene>
<dbReference type="PANTHER" id="PTHR38480:SF1">
    <property type="entry name" value="SLR0254 PROTEIN"/>
    <property type="match status" value="1"/>
</dbReference>
<evidence type="ECO:0000256" key="1">
    <source>
        <dbReference type="ARBA" id="ARBA00004141"/>
    </source>
</evidence>
<dbReference type="InterPro" id="IPR010432">
    <property type="entry name" value="RDD"/>
</dbReference>
<keyword evidence="4 5" id="KW-0472">Membrane</keyword>
<feature type="transmembrane region" description="Helical" evidence="5">
    <location>
        <begin position="138"/>
        <end position="171"/>
    </location>
</feature>
<reference evidence="7 8" key="1">
    <citation type="submission" date="2017-08" db="EMBL/GenBank/DDBJ databases">
        <title>Infants hospitalized years apart are colonized by the same room-sourced microbial strains.</title>
        <authorList>
            <person name="Brooks B."/>
            <person name="Olm M.R."/>
            <person name="Firek B.A."/>
            <person name="Baker R."/>
            <person name="Thomas B.C."/>
            <person name="Morowitz M.J."/>
            <person name="Banfield J.F."/>
        </authorList>
    </citation>
    <scope>NUCLEOTIDE SEQUENCE [LARGE SCALE GENOMIC DNA]</scope>
    <source>
        <strain evidence="7">S2_018_000_R3_110</strain>
    </source>
</reference>
<evidence type="ECO:0000256" key="4">
    <source>
        <dbReference type="ARBA" id="ARBA00023136"/>
    </source>
</evidence>
<sequence>MARRERKARRSRGPRTLDRQLVTPEGVPLNLRLGSAGARAGAFLIDAILMLAVLIGATLLILALASGGPGGASSLYAVVWLLGFFLLRNFYFVLFEAGRRAATPGKRLMKLRVVARSGARLTGAAVLARNLMREIEIFLPLMFLAFAFAEGMATAWTGTLALGWALILLFLPLFNRDRLRAGDLIAGTWVVEREVRALGEDLLVQTAHEQDSARIAPFSAAELDAYGAFELQRLEDVLRRNDRADLFAVSGAIRRKLGRSDEGADLAFLEAYYAALRHHLERKLLFGQRKRDKYDRTGS</sequence>
<evidence type="ECO:0000256" key="3">
    <source>
        <dbReference type="ARBA" id="ARBA00022989"/>
    </source>
</evidence>
<keyword evidence="3 5" id="KW-1133">Transmembrane helix</keyword>
<evidence type="ECO:0000313" key="7">
    <source>
        <dbReference type="EMBL" id="PZO77180.1"/>
    </source>
</evidence>
<feature type="transmembrane region" description="Helical" evidence="5">
    <location>
        <begin position="71"/>
        <end position="92"/>
    </location>
</feature>
<dbReference type="Proteomes" id="UP000248614">
    <property type="component" value="Unassembled WGS sequence"/>
</dbReference>
<proteinExistence type="predicted"/>
<feature type="domain" description="RDD" evidence="6">
    <location>
        <begin position="34"/>
        <end position="187"/>
    </location>
</feature>
<evidence type="ECO:0000256" key="2">
    <source>
        <dbReference type="ARBA" id="ARBA00022692"/>
    </source>
</evidence>
<dbReference type="PANTHER" id="PTHR38480">
    <property type="entry name" value="SLR0254 PROTEIN"/>
    <property type="match status" value="1"/>
</dbReference>
<evidence type="ECO:0000313" key="8">
    <source>
        <dbReference type="Proteomes" id="UP000248614"/>
    </source>
</evidence>
<feature type="transmembrane region" description="Helical" evidence="5">
    <location>
        <begin position="42"/>
        <end position="65"/>
    </location>
</feature>
<feature type="transmembrane region" description="Helical" evidence="5">
    <location>
        <begin position="113"/>
        <end position="132"/>
    </location>
</feature>
<protein>
    <submittedName>
        <fullName evidence="7">RDD family protein</fullName>
    </submittedName>
</protein>
<organism evidence="7 8">
    <name type="scientific">Sphingomonas hengshuiensis</name>
    <dbReference type="NCBI Taxonomy" id="1609977"/>
    <lineage>
        <taxon>Bacteria</taxon>
        <taxon>Pseudomonadati</taxon>
        <taxon>Pseudomonadota</taxon>
        <taxon>Alphaproteobacteria</taxon>
        <taxon>Sphingomonadales</taxon>
        <taxon>Sphingomonadaceae</taxon>
        <taxon>Sphingomonas</taxon>
    </lineage>
</organism>
<name>A0A2W4Z4A8_9SPHN</name>
<evidence type="ECO:0000259" key="6">
    <source>
        <dbReference type="Pfam" id="PF06271"/>
    </source>
</evidence>
<dbReference type="EMBL" id="QFNF01000023">
    <property type="protein sequence ID" value="PZO77180.1"/>
    <property type="molecule type" value="Genomic_DNA"/>
</dbReference>
<dbReference type="GO" id="GO:0016020">
    <property type="term" value="C:membrane"/>
    <property type="evidence" value="ECO:0007669"/>
    <property type="project" value="UniProtKB-SubCell"/>
</dbReference>
<accession>A0A2W4Z4A8</accession>
<dbReference type="Pfam" id="PF06271">
    <property type="entry name" value="RDD"/>
    <property type="match status" value="1"/>
</dbReference>
<dbReference type="AlphaFoldDB" id="A0A2W4Z4A8"/>
<keyword evidence="2 5" id="KW-0812">Transmembrane</keyword>
<comment type="subcellular location">
    <subcellularLocation>
        <location evidence="1">Membrane</location>
        <topology evidence="1">Multi-pass membrane protein</topology>
    </subcellularLocation>
</comment>
<evidence type="ECO:0000256" key="5">
    <source>
        <dbReference type="SAM" id="Phobius"/>
    </source>
</evidence>